<organism evidence="3">
    <name type="scientific">uncultured bacterium A1Q1_fos_565</name>
    <dbReference type="NCBI Taxonomy" id="1256585"/>
    <lineage>
        <taxon>Bacteria</taxon>
        <taxon>environmental samples</taxon>
    </lineage>
</organism>
<evidence type="ECO:0000256" key="1">
    <source>
        <dbReference type="SAM" id="SignalP"/>
    </source>
</evidence>
<dbReference type="GO" id="GO:0008800">
    <property type="term" value="F:beta-lactamase activity"/>
    <property type="evidence" value="ECO:0007669"/>
    <property type="project" value="UniProtKB-EC"/>
</dbReference>
<dbReference type="Gene3D" id="3.40.710.10">
    <property type="entry name" value="DD-peptidase/beta-lactamase superfamily"/>
    <property type="match status" value="1"/>
</dbReference>
<dbReference type="SUPFAM" id="SSF56601">
    <property type="entry name" value="beta-lactamase/transpeptidase-like"/>
    <property type="match status" value="1"/>
</dbReference>
<evidence type="ECO:0000259" key="2">
    <source>
        <dbReference type="Pfam" id="PF00144"/>
    </source>
</evidence>
<evidence type="ECO:0000313" key="3">
    <source>
        <dbReference type="EMBL" id="AGC72651.1"/>
    </source>
</evidence>
<keyword evidence="1" id="KW-0732">Signal</keyword>
<accession>L7VYU2</accession>
<dbReference type="PANTHER" id="PTHR46825:SF15">
    <property type="entry name" value="BETA-LACTAMASE-RELATED DOMAIN-CONTAINING PROTEIN"/>
    <property type="match status" value="1"/>
</dbReference>
<keyword evidence="3" id="KW-0378">Hydrolase</keyword>
<name>L7VYU2_9BACT</name>
<feature type="chain" id="PRO_5003985226" evidence="1">
    <location>
        <begin position="26"/>
        <end position="518"/>
    </location>
</feature>
<dbReference type="InterPro" id="IPR050491">
    <property type="entry name" value="AmpC-like"/>
</dbReference>
<dbReference type="AlphaFoldDB" id="L7VYU2"/>
<feature type="domain" description="Beta-lactamase-related" evidence="2">
    <location>
        <begin position="56"/>
        <end position="375"/>
    </location>
</feature>
<feature type="signal peptide" evidence="1">
    <location>
        <begin position="1"/>
        <end position="25"/>
    </location>
</feature>
<proteinExistence type="predicted"/>
<dbReference type="EMBL" id="JX649908">
    <property type="protein sequence ID" value="AGC72651.1"/>
    <property type="molecule type" value="Genomic_DNA"/>
</dbReference>
<dbReference type="EC" id="3.5.2.6" evidence="3"/>
<reference evidence="3" key="1">
    <citation type="submission" date="2012-09" db="EMBL/GenBank/DDBJ databases">
        <title>Metagenomic Characterization of a Microbial Community in Wastewater Detects High Levels of Antibiotic Resistance.</title>
        <authorList>
            <person name="Abrams M."/>
            <person name="Caldwell A."/>
            <person name="Vandaei E."/>
            <person name="Lee W."/>
            <person name="Perrott J."/>
            <person name="Khan S.Y."/>
            <person name="Ta J."/>
            <person name="Romero D."/>
            <person name="Nguyen V."/>
            <person name="Pourmand N."/>
            <person name="Ouverney C.C."/>
        </authorList>
    </citation>
    <scope>NUCLEOTIDE SEQUENCE</scope>
</reference>
<dbReference type="InterPro" id="IPR001466">
    <property type="entry name" value="Beta-lactam-related"/>
</dbReference>
<dbReference type="InterPro" id="IPR012338">
    <property type="entry name" value="Beta-lactam/transpept-like"/>
</dbReference>
<sequence>MMHLHRTRTVLLAALLALSPQRSVAESIPTPPKDALTLYAPKLTESDVSAYAKRALTDWQAPGMAVAVIHHGKVVALGAYGNRRMGDSAQVDIHTRFALASLTKTLTAATIGMLAEEGKIALRRPLKDTHPDLVFSDPVVTAQLTMLDILSHRSGISESADLLWTATGYDRKEVLRRLKDVPQESPFRSRFSYSNVLYALAGELAAKAEATTWESLIRQRIFVPAALHDAGFGVPSAPDGNIATPHALRNQVLTAITPRALDNIAPAAGVYASISDLANLLRAFTSDGQLDGKQVFSKTLIDAMMTPQTPVGLAQWQKALYPQSHFLLHGLGLMLQDYRGKLVAWNTGGIDGFSCTLALIPDEKLGLAVLTNVPFTGLPEAVVFSLLDHYLGSTGTDWNQARLALSKNSRARQAAAVQAQLGTQTSQKLELSAKQLVGTYVSALLGEAELRQDGSGLTLRIAKSLTGRLFPWQPTRLRMQFDDAELGVAPCDLELSPDGTVASFVLGEHGKFVRAAAK</sequence>
<dbReference type="Pfam" id="PF00144">
    <property type="entry name" value="Beta-lactamase"/>
    <property type="match status" value="1"/>
</dbReference>
<dbReference type="PANTHER" id="PTHR46825">
    <property type="entry name" value="D-ALANYL-D-ALANINE-CARBOXYPEPTIDASE/ENDOPEPTIDASE AMPH"/>
    <property type="match status" value="1"/>
</dbReference>
<protein>
    <submittedName>
        <fullName evidence="3">Beta-lactamase</fullName>
        <ecNumber evidence="3">3.5.2.6</ecNumber>
    </submittedName>
</protein>